<reference evidence="1 2" key="1">
    <citation type="journal article" date="2024" name="G3 (Bethesda)">
        <title>Genome assembly of Hibiscus sabdariffa L. provides insights into metabolisms of medicinal natural products.</title>
        <authorList>
            <person name="Kim T."/>
        </authorList>
    </citation>
    <scope>NUCLEOTIDE SEQUENCE [LARGE SCALE GENOMIC DNA]</scope>
    <source>
        <strain evidence="1">TK-2024</strain>
        <tissue evidence="1">Old leaves</tissue>
    </source>
</reference>
<organism evidence="1 2">
    <name type="scientific">Hibiscus sabdariffa</name>
    <name type="common">roselle</name>
    <dbReference type="NCBI Taxonomy" id="183260"/>
    <lineage>
        <taxon>Eukaryota</taxon>
        <taxon>Viridiplantae</taxon>
        <taxon>Streptophyta</taxon>
        <taxon>Embryophyta</taxon>
        <taxon>Tracheophyta</taxon>
        <taxon>Spermatophyta</taxon>
        <taxon>Magnoliopsida</taxon>
        <taxon>eudicotyledons</taxon>
        <taxon>Gunneridae</taxon>
        <taxon>Pentapetalae</taxon>
        <taxon>rosids</taxon>
        <taxon>malvids</taxon>
        <taxon>Malvales</taxon>
        <taxon>Malvaceae</taxon>
        <taxon>Malvoideae</taxon>
        <taxon>Hibiscus</taxon>
    </lineage>
</organism>
<dbReference type="EMBL" id="JBBPBM010001370">
    <property type="protein sequence ID" value="KAK8484670.1"/>
    <property type="molecule type" value="Genomic_DNA"/>
</dbReference>
<name>A0ABR1ZVK5_9ROSI</name>
<proteinExistence type="predicted"/>
<gene>
    <name evidence="1" type="ORF">V6N12_068762</name>
</gene>
<evidence type="ECO:0000313" key="1">
    <source>
        <dbReference type="EMBL" id="KAK8484670.1"/>
    </source>
</evidence>
<dbReference type="Proteomes" id="UP001472677">
    <property type="component" value="Unassembled WGS sequence"/>
</dbReference>
<protein>
    <submittedName>
        <fullName evidence="1">Uncharacterized protein</fullName>
    </submittedName>
</protein>
<sequence length="95" mass="10579">MDIVLRITAIKVPQHGSIADVVRWHGTSDLLFTVKSAYMVCCGQGSGSNHNVWRVLLRYKGLPRLKKLAELMCMDITDWIEANLSASNHLAVNVT</sequence>
<evidence type="ECO:0000313" key="2">
    <source>
        <dbReference type="Proteomes" id="UP001472677"/>
    </source>
</evidence>
<accession>A0ABR1ZVK5</accession>
<keyword evidence="2" id="KW-1185">Reference proteome</keyword>
<comment type="caution">
    <text evidence="1">The sequence shown here is derived from an EMBL/GenBank/DDBJ whole genome shotgun (WGS) entry which is preliminary data.</text>
</comment>